<evidence type="ECO:0000313" key="2">
    <source>
        <dbReference type="EMBL" id="AKD05767.1"/>
    </source>
</evidence>
<name>A0A0E3UZ70_9BACT</name>
<sequence length="431" mass="48444">MGCKANEAPVSRSELSAAATTPQAAFVPIGGNTWKSNRQAAGGRVDVQGITNWSNEQVYFTTYVRVAKQGPVKVWLNLRVPQGKTRLQLEALEKAETVTVQGTALQDHYVGEWQVVDTGYVAFTIRGIDRKGSIFADVAAIKLEGEAVDAQTKYVKNNEGNFYYWGRRGPSVHLNYPLPDETDIEWFYNEVTVPEGSDMIGSYFMANGFAEGYFGIQVNSETERRVLFSVWSPFNTDDPESIPDDQKIQLLKKGDGVFTGEFGNEGSGGQSYLKYNWKAGTTYRFLLQGKPDGVGYTSFTAYFYAPERDQWMLIASFRRPQTNTYLKRIHSFLENFMPEYGDAERKVLFSNQWARDVNGNWVELTKSQFTADNTASVGYRMDYAGGRAGADYYLRNCGFFSDYTPIGSWYERPATGSVPQISLESLVYMAK</sequence>
<evidence type="ECO:0000259" key="1">
    <source>
        <dbReference type="Pfam" id="PF16871"/>
    </source>
</evidence>
<proteinExistence type="predicted"/>
<reference evidence="2 3" key="1">
    <citation type="journal article" date="2015" name="Sci. Rep.">
        <title>Unraveling adaptation of Pontibacter korlensis to radiation and infertility in desert through complete genome and comparative transcriptomic analysis.</title>
        <authorList>
            <person name="Dai J."/>
            <person name="Dai W."/>
            <person name="Qiu C."/>
            <person name="Yang Z."/>
            <person name="Zhang Y."/>
            <person name="Zhou M."/>
            <person name="Zhang L."/>
            <person name="Fang C."/>
            <person name="Gao Q."/>
            <person name="Yang Q."/>
            <person name="Li X."/>
            <person name="Wang Z."/>
            <person name="Wang Z."/>
            <person name="Jia Z."/>
            <person name="Chen X."/>
        </authorList>
    </citation>
    <scope>NUCLEOTIDE SEQUENCE [LARGE SCALE GENOMIC DNA]</scope>
    <source>
        <strain evidence="2 3">X14-1T</strain>
    </source>
</reference>
<organism evidence="2 3">
    <name type="scientific">Pontibacter korlensis</name>
    <dbReference type="NCBI Taxonomy" id="400092"/>
    <lineage>
        <taxon>Bacteria</taxon>
        <taxon>Pseudomonadati</taxon>
        <taxon>Bacteroidota</taxon>
        <taxon>Cytophagia</taxon>
        <taxon>Cytophagales</taxon>
        <taxon>Hymenobacteraceae</taxon>
        <taxon>Pontibacter</taxon>
    </lineage>
</organism>
<keyword evidence="3" id="KW-1185">Reference proteome</keyword>
<dbReference type="InterPro" id="IPR031712">
    <property type="entry name" value="DUF5077"/>
</dbReference>
<protein>
    <submittedName>
        <fullName evidence="2">Nematoblast specific protein</fullName>
    </submittedName>
</protein>
<dbReference type="InterPro" id="IPR021862">
    <property type="entry name" value="DUF3472"/>
</dbReference>
<dbReference type="Proteomes" id="UP000033109">
    <property type="component" value="Chromosome"/>
</dbReference>
<dbReference type="PATRIC" id="fig|400092.3.peg.3544"/>
<dbReference type="Pfam" id="PF16871">
    <property type="entry name" value="DUF5077"/>
    <property type="match status" value="1"/>
</dbReference>
<evidence type="ECO:0000313" key="3">
    <source>
        <dbReference type="Proteomes" id="UP000033109"/>
    </source>
</evidence>
<dbReference type="STRING" id="400092.PKOR_16165"/>
<feature type="domain" description="DUF5077" evidence="1">
    <location>
        <begin position="27"/>
        <end position="148"/>
    </location>
</feature>
<gene>
    <name evidence="2" type="ORF">PKOR_16165</name>
</gene>
<dbReference type="Pfam" id="PF11958">
    <property type="entry name" value="DUF3472"/>
    <property type="match status" value="1"/>
</dbReference>
<dbReference type="EMBL" id="CP009621">
    <property type="protein sequence ID" value="AKD05767.1"/>
    <property type="molecule type" value="Genomic_DNA"/>
</dbReference>
<dbReference type="AlphaFoldDB" id="A0A0E3UZ70"/>
<dbReference type="KEGG" id="pko:PKOR_16165"/>
<accession>A0A0E3UZ70</accession>
<dbReference type="HOGENOM" id="CLU_032971_0_0_10"/>